<keyword evidence="12" id="KW-1185">Reference proteome</keyword>
<organism evidence="12 13">
    <name type="scientific">Branchiostoma belcheri</name>
    <name type="common">Amphioxus</name>
    <dbReference type="NCBI Taxonomy" id="7741"/>
    <lineage>
        <taxon>Eukaryota</taxon>
        <taxon>Metazoa</taxon>
        <taxon>Chordata</taxon>
        <taxon>Cephalochordata</taxon>
        <taxon>Leptocardii</taxon>
        <taxon>Amphioxiformes</taxon>
        <taxon>Branchiostomatidae</taxon>
        <taxon>Branchiostoma</taxon>
    </lineage>
</organism>
<protein>
    <submittedName>
        <fullName evidence="13">Collagen alpha-5(IV) chain-like</fullName>
    </submittedName>
</protein>
<dbReference type="Proteomes" id="UP000515135">
    <property type="component" value="Unplaced"/>
</dbReference>
<evidence type="ECO:0000256" key="8">
    <source>
        <dbReference type="ARBA" id="ARBA00023157"/>
    </source>
</evidence>
<dbReference type="GO" id="GO:0005581">
    <property type="term" value="C:collagen trimer"/>
    <property type="evidence" value="ECO:0007669"/>
    <property type="project" value="UniProtKB-KW"/>
</dbReference>
<dbReference type="GO" id="GO:0005615">
    <property type="term" value="C:extracellular space"/>
    <property type="evidence" value="ECO:0007669"/>
    <property type="project" value="TreeGrafter"/>
</dbReference>
<feature type="compositionally biased region" description="Low complexity" evidence="9">
    <location>
        <begin position="83"/>
        <end position="93"/>
    </location>
</feature>
<dbReference type="GeneID" id="109474176"/>
<keyword evidence="10" id="KW-0732">Signal</keyword>
<keyword evidence="3" id="KW-0964">Secreted</keyword>
<evidence type="ECO:0000256" key="6">
    <source>
        <dbReference type="ARBA" id="ARBA00022869"/>
    </source>
</evidence>
<keyword evidence="8" id="KW-1015">Disulfide bond</keyword>
<dbReference type="PANTHER" id="PTHR24023">
    <property type="entry name" value="COLLAGEN ALPHA"/>
    <property type="match status" value="1"/>
</dbReference>
<evidence type="ECO:0000313" key="13">
    <source>
        <dbReference type="RefSeq" id="XP_019629985.1"/>
    </source>
</evidence>
<dbReference type="Gene3D" id="2.170.240.10">
    <property type="entry name" value="Collagen IV, non-collagenous"/>
    <property type="match status" value="1"/>
</dbReference>
<proteinExistence type="predicted"/>
<comment type="subcellular location">
    <subcellularLocation>
        <location evidence="2">Secreted</location>
        <location evidence="2">Extracellular space</location>
        <location evidence="2">Extracellular matrix</location>
        <location evidence="2">Basement membrane</location>
    </subcellularLocation>
</comment>
<evidence type="ECO:0000259" key="11">
    <source>
        <dbReference type="PROSITE" id="PS51403"/>
    </source>
</evidence>
<evidence type="ECO:0000256" key="10">
    <source>
        <dbReference type="SAM" id="SignalP"/>
    </source>
</evidence>
<dbReference type="PROSITE" id="PS51403">
    <property type="entry name" value="NC1_IV"/>
    <property type="match status" value="1"/>
</dbReference>
<dbReference type="RefSeq" id="XP_019629985.1">
    <property type="nucleotide sequence ID" value="XM_019774426.1"/>
</dbReference>
<keyword evidence="7" id="KW-0176">Collagen</keyword>
<dbReference type="KEGG" id="bbel:109474176"/>
<evidence type="ECO:0000256" key="4">
    <source>
        <dbReference type="ARBA" id="ARBA00022530"/>
    </source>
</evidence>
<reference evidence="13" key="1">
    <citation type="submission" date="2025-08" db="UniProtKB">
        <authorList>
            <consortium name="RefSeq"/>
        </authorList>
    </citation>
    <scope>IDENTIFICATION</scope>
    <source>
        <tissue evidence="13">Gonad</tissue>
    </source>
</reference>
<name>A0A6P4YKI5_BRABE</name>
<feature type="domain" description="Collagen IV NC1" evidence="11">
    <location>
        <begin position="251"/>
        <end position="386"/>
    </location>
</feature>
<dbReference type="PANTHER" id="PTHR24023:SF1082">
    <property type="entry name" value="COLLAGEN TRIPLE HELIX REPEAT"/>
    <property type="match status" value="1"/>
</dbReference>
<feature type="signal peptide" evidence="10">
    <location>
        <begin position="1"/>
        <end position="22"/>
    </location>
</feature>
<dbReference type="SMART" id="SM00111">
    <property type="entry name" value="C4"/>
    <property type="match status" value="2"/>
</dbReference>
<dbReference type="FunFam" id="2.170.240.10:FF:000008">
    <property type="entry name" value="Uncharacterized protein"/>
    <property type="match status" value="1"/>
</dbReference>
<dbReference type="InterPro" id="IPR036954">
    <property type="entry name" value="Collagen_IV_NC_sf"/>
</dbReference>
<dbReference type="Pfam" id="PF01391">
    <property type="entry name" value="Collagen"/>
    <property type="match status" value="2"/>
</dbReference>
<dbReference type="OrthoDB" id="10071882at2759"/>
<evidence type="ECO:0000256" key="1">
    <source>
        <dbReference type="ARBA" id="ARBA00003696"/>
    </source>
</evidence>
<evidence type="ECO:0000256" key="5">
    <source>
        <dbReference type="ARBA" id="ARBA00022737"/>
    </source>
</evidence>
<evidence type="ECO:0000256" key="9">
    <source>
        <dbReference type="SAM" id="MobiDB-lite"/>
    </source>
</evidence>
<evidence type="ECO:0000313" key="12">
    <source>
        <dbReference type="Proteomes" id="UP000515135"/>
    </source>
</evidence>
<evidence type="ECO:0000256" key="7">
    <source>
        <dbReference type="ARBA" id="ARBA00023119"/>
    </source>
</evidence>
<accession>A0A6P4YKI5</accession>
<feature type="compositionally biased region" description="Pro residues" evidence="9">
    <location>
        <begin position="110"/>
        <end position="122"/>
    </location>
</feature>
<sequence length="464" mass="47387">MAGRNSLVFAVVLFLLVAESIATRGWASRKRGRRRSSEESDEEPTYPPGPAGPPGPPGAPGLRGPPGPKGSPGQMGAKGEKGLQGPKGQQGHPGPQGPMGEKGDLGPVGPIGPPGLPGPNGAPGPKGMTGIQGPRGERGVPGEAGQRGQKGDPGPVGPIGPPGKTGLPGEPGRNGEPGPAGPTGRPGIQGPYGLPGIPGPKGDQGPAGSPGKIIIFLPYPAGGKSKNASQTDDHAGRPDVPGDANPADRSAILTVIHSQTKDIPECPCGLTEVYHGYSLVELTDNKFDPEQDLGSAGSCLPYFSVSPVTVCGGKTCSEQSTQKTLWLTSGEPLPTSQHVTDDVLASAVSRCTVCQAHARVIAIHSQKDHVPDCPTGYRSGWTGYSFKKKPTDGGVDGPFLGDPDSCLRKYLDIPVIQCDPATGSCTQPAGQGDRWHRAAALVDTVVTTPAPAPASRCRVCVYDE</sequence>
<feature type="compositionally biased region" description="Low complexity" evidence="9">
    <location>
        <begin position="167"/>
        <end position="177"/>
    </location>
</feature>
<comment type="function">
    <text evidence="1">Type IV collagen is the major structural component of glomerular basement membranes (GBM), forming a 'chicken-wire' meshwork together with laminins, proteoglycans and entactin/nidogen.</text>
</comment>
<feature type="compositionally biased region" description="Pro residues" evidence="9">
    <location>
        <begin position="45"/>
        <end position="69"/>
    </location>
</feature>
<keyword evidence="5" id="KW-0677">Repeat</keyword>
<feature type="region of interest" description="Disordered" evidence="9">
    <location>
        <begin position="25"/>
        <end position="246"/>
    </location>
</feature>
<dbReference type="InterPro" id="IPR050149">
    <property type="entry name" value="Collagen_superfamily"/>
</dbReference>
<evidence type="ECO:0000256" key="3">
    <source>
        <dbReference type="ARBA" id="ARBA00022525"/>
    </source>
</evidence>
<dbReference type="InterPro" id="IPR001442">
    <property type="entry name" value="Collagen_IV_NC"/>
</dbReference>
<keyword evidence="6" id="KW-0084">Basement membrane</keyword>
<evidence type="ECO:0000256" key="2">
    <source>
        <dbReference type="ARBA" id="ARBA00004302"/>
    </source>
</evidence>
<keyword evidence="4" id="KW-0272">Extracellular matrix</keyword>
<dbReference type="InterPro" id="IPR016187">
    <property type="entry name" value="CTDL_fold"/>
</dbReference>
<dbReference type="InterPro" id="IPR008160">
    <property type="entry name" value="Collagen"/>
</dbReference>
<gene>
    <name evidence="13" type="primary">LOC109474176</name>
</gene>
<dbReference type="GO" id="GO:0005201">
    <property type="term" value="F:extracellular matrix structural constituent"/>
    <property type="evidence" value="ECO:0007669"/>
    <property type="project" value="InterPro"/>
</dbReference>
<dbReference type="AlphaFoldDB" id="A0A6P4YKI5"/>
<dbReference type="SUPFAM" id="SSF56436">
    <property type="entry name" value="C-type lectin-like"/>
    <property type="match status" value="2"/>
</dbReference>
<dbReference type="Pfam" id="PF01413">
    <property type="entry name" value="C4"/>
    <property type="match status" value="2"/>
</dbReference>
<dbReference type="GO" id="GO:0005604">
    <property type="term" value="C:basement membrane"/>
    <property type="evidence" value="ECO:0007669"/>
    <property type="project" value="UniProtKB-SubCell"/>
</dbReference>
<feature type="chain" id="PRO_5027967967" evidence="10">
    <location>
        <begin position="23"/>
        <end position="464"/>
    </location>
</feature>